<evidence type="ECO:0000256" key="3">
    <source>
        <dbReference type="SAM" id="Phobius"/>
    </source>
</evidence>
<dbReference type="GO" id="GO:0007165">
    <property type="term" value="P:signal transduction"/>
    <property type="evidence" value="ECO:0007669"/>
    <property type="project" value="UniProtKB-KW"/>
</dbReference>
<evidence type="ECO:0000259" key="4">
    <source>
        <dbReference type="PROSITE" id="PS50111"/>
    </source>
</evidence>
<evidence type="ECO:0000256" key="1">
    <source>
        <dbReference type="ARBA" id="ARBA00023224"/>
    </source>
</evidence>
<keyword evidence="3" id="KW-1133">Transmembrane helix</keyword>
<dbReference type="Pfam" id="PF00015">
    <property type="entry name" value="MCPsignal"/>
    <property type="match status" value="1"/>
</dbReference>
<keyword evidence="3" id="KW-0472">Membrane</keyword>
<dbReference type="OrthoDB" id="369835at2"/>
<name>A0A1V4HMY1_9BACL</name>
<organism evidence="5 6">
    <name type="scientific">Paenibacillus ferrarius</name>
    <dbReference type="NCBI Taxonomy" id="1469647"/>
    <lineage>
        <taxon>Bacteria</taxon>
        <taxon>Bacillati</taxon>
        <taxon>Bacillota</taxon>
        <taxon>Bacilli</taxon>
        <taxon>Bacillales</taxon>
        <taxon>Paenibacillaceae</taxon>
        <taxon>Paenibacillus</taxon>
    </lineage>
</organism>
<protein>
    <recommendedName>
        <fullName evidence="4">Methyl-accepting transducer domain-containing protein</fullName>
    </recommendedName>
</protein>
<dbReference type="SMART" id="SM00283">
    <property type="entry name" value="MA"/>
    <property type="match status" value="1"/>
</dbReference>
<reference evidence="6" key="1">
    <citation type="submission" date="2016-07" db="EMBL/GenBank/DDBJ databases">
        <authorList>
            <person name="Florea S."/>
            <person name="Webb J.S."/>
            <person name="Jaromczyk J."/>
            <person name="Schardl C.L."/>
        </authorList>
    </citation>
    <scope>NUCLEOTIDE SEQUENCE [LARGE SCALE GENOMIC DNA]</scope>
    <source>
        <strain evidence="6">CY1</strain>
    </source>
</reference>
<sequence length="588" mass="63899">MLLGITWLRERLVVRIVAAVMVVVLALSAGYILMEFRNAKHAGVETISSYGIRLAESYSKGLDIPKLEQFLKDPKENDLYWNTRQQLDTYRTQIGALYVYLVRIDEKQQPLIMIDGQPKDSDSASPINEVTDISADAVQKLLKGESTSSDLIENPKYGKYISTYTPVRNAEGKVIAVLGIDTEAGVTERISKSLIKSNMLLYALMFVLTLLGLALVMLFVSRALRPLQWIGESADSIAKGDIVLARQQLEANPVHSIDEVGTVYKAMLKMSNEINDMLKNIVSNVSTTSEQFVLTTQHFNKQAHHLLDMNTKVNASIEVVAEGANTVQISTNDSARSMEEMATAIQRISEASFTVSDASTTALKSAESGQAIVHNMNGQFLTITSATEEALHRAALLRGHSQEIGVALSSISEIAEQTKLLALNASIEAARAGEHGAGFAVVAGEVRKLADHAAGSANLIASLLQNIHNEVQRMGDAMANGMKEVQTGATLSKKAEAFFTHIVEQFRFVTEQIQDISSVTEQMTAGAEEVTASVIDIAHIAKTSSDGTSNIHKLTHDQLVIAKEIADSADALSGLTDEMRKSIEQINV</sequence>
<dbReference type="STRING" id="1469647.BC351_21455"/>
<keyword evidence="1 2" id="KW-0807">Transducer</keyword>
<evidence type="ECO:0000313" key="5">
    <source>
        <dbReference type="EMBL" id="OPH58912.1"/>
    </source>
</evidence>
<evidence type="ECO:0000313" key="6">
    <source>
        <dbReference type="Proteomes" id="UP000190626"/>
    </source>
</evidence>
<feature type="domain" description="Methyl-accepting transducer" evidence="4">
    <location>
        <begin position="302"/>
        <end position="538"/>
    </location>
</feature>
<keyword evidence="3" id="KW-0812">Transmembrane</keyword>
<dbReference type="Gene3D" id="1.10.287.950">
    <property type="entry name" value="Methyl-accepting chemotaxis protein"/>
    <property type="match status" value="1"/>
</dbReference>
<dbReference type="PROSITE" id="PS50111">
    <property type="entry name" value="CHEMOTAXIS_TRANSDUC_2"/>
    <property type="match status" value="1"/>
</dbReference>
<dbReference type="InterPro" id="IPR004089">
    <property type="entry name" value="MCPsignal_dom"/>
</dbReference>
<dbReference type="PANTHER" id="PTHR32089:SF112">
    <property type="entry name" value="LYSOZYME-LIKE PROTEIN-RELATED"/>
    <property type="match status" value="1"/>
</dbReference>
<feature type="transmembrane region" description="Helical" evidence="3">
    <location>
        <begin position="12"/>
        <end position="33"/>
    </location>
</feature>
<dbReference type="Proteomes" id="UP000190626">
    <property type="component" value="Unassembled WGS sequence"/>
</dbReference>
<dbReference type="SUPFAM" id="SSF58104">
    <property type="entry name" value="Methyl-accepting chemotaxis protein (MCP) signaling domain"/>
    <property type="match status" value="1"/>
</dbReference>
<dbReference type="EMBL" id="MBTG01000008">
    <property type="protein sequence ID" value="OPH58912.1"/>
    <property type="molecule type" value="Genomic_DNA"/>
</dbReference>
<evidence type="ECO:0000256" key="2">
    <source>
        <dbReference type="PROSITE-ProRule" id="PRU00284"/>
    </source>
</evidence>
<dbReference type="PANTHER" id="PTHR32089">
    <property type="entry name" value="METHYL-ACCEPTING CHEMOTAXIS PROTEIN MCPB"/>
    <property type="match status" value="1"/>
</dbReference>
<dbReference type="SUPFAM" id="SSF103190">
    <property type="entry name" value="Sensory domain-like"/>
    <property type="match status" value="1"/>
</dbReference>
<dbReference type="InterPro" id="IPR029151">
    <property type="entry name" value="Sensor-like_sf"/>
</dbReference>
<feature type="transmembrane region" description="Helical" evidence="3">
    <location>
        <begin position="199"/>
        <end position="220"/>
    </location>
</feature>
<dbReference type="RefSeq" id="WP_079411219.1">
    <property type="nucleotide sequence ID" value="NZ_MBTG01000008.1"/>
</dbReference>
<comment type="caution">
    <text evidence="5">The sequence shown here is derived from an EMBL/GenBank/DDBJ whole genome shotgun (WGS) entry which is preliminary data.</text>
</comment>
<gene>
    <name evidence="5" type="ORF">BC351_21455</name>
</gene>
<dbReference type="AlphaFoldDB" id="A0A1V4HMY1"/>
<dbReference type="GO" id="GO:0016020">
    <property type="term" value="C:membrane"/>
    <property type="evidence" value="ECO:0007669"/>
    <property type="project" value="InterPro"/>
</dbReference>
<dbReference type="Gene3D" id="6.10.340.10">
    <property type="match status" value="1"/>
</dbReference>
<keyword evidence="6" id="KW-1185">Reference proteome</keyword>
<proteinExistence type="predicted"/>
<accession>A0A1V4HMY1</accession>